<proteinExistence type="predicted"/>
<accession>A0A839UED0</accession>
<protein>
    <submittedName>
        <fullName evidence="1">Uncharacterized protein</fullName>
    </submittedName>
</protein>
<comment type="caution">
    <text evidence="1">The sequence shown here is derived from an EMBL/GenBank/DDBJ whole genome shotgun (WGS) entry which is preliminary data.</text>
</comment>
<dbReference type="RefSeq" id="WP_183663317.1">
    <property type="nucleotide sequence ID" value="NZ_JACHXN010000011.1"/>
</dbReference>
<dbReference type="EMBL" id="JACHXN010000011">
    <property type="protein sequence ID" value="MBB3147210.1"/>
    <property type="molecule type" value="Genomic_DNA"/>
</dbReference>
<sequence length="145" mass="16358">MFASIGSPTIEVSRLFRQSLECTTVETNVCPGRTELIKLFSEPIFGEMHHCLMQDDVILLIRWGDLGLNEIIASIDEDYAGEEIKSVFNNIDLQTAEPFEISLEIDIEQDGVRNIQVTSDDTQTTYSDLFNFHESNALASILRGR</sequence>
<reference evidence="1 2" key="1">
    <citation type="submission" date="2020-08" db="EMBL/GenBank/DDBJ databases">
        <title>Genomic Encyclopedia of Type Strains, Phase III (KMG-III): the genomes of soil and plant-associated and newly described type strains.</title>
        <authorList>
            <person name="Whitman W."/>
        </authorList>
    </citation>
    <scope>NUCLEOTIDE SEQUENCE [LARGE SCALE GENOMIC DNA]</scope>
    <source>
        <strain evidence="1 2">CECT 7015</strain>
    </source>
</reference>
<name>A0A839UED0_9HYPH</name>
<evidence type="ECO:0000313" key="1">
    <source>
        <dbReference type="EMBL" id="MBB3147210.1"/>
    </source>
</evidence>
<evidence type="ECO:0000313" key="2">
    <source>
        <dbReference type="Proteomes" id="UP000554520"/>
    </source>
</evidence>
<organism evidence="1 2">
    <name type="scientific">Phyllobacterium trifolii</name>
    <dbReference type="NCBI Taxonomy" id="300193"/>
    <lineage>
        <taxon>Bacteria</taxon>
        <taxon>Pseudomonadati</taxon>
        <taxon>Pseudomonadota</taxon>
        <taxon>Alphaproteobacteria</taxon>
        <taxon>Hyphomicrobiales</taxon>
        <taxon>Phyllobacteriaceae</taxon>
        <taxon>Phyllobacterium</taxon>
    </lineage>
</organism>
<keyword evidence="2" id="KW-1185">Reference proteome</keyword>
<dbReference type="AlphaFoldDB" id="A0A839UED0"/>
<dbReference type="Proteomes" id="UP000554520">
    <property type="component" value="Unassembled WGS sequence"/>
</dbReference>
<gene>
    <name evidence="1" type="ORF">FHS21_003626</name>
</gene>